<organism evidence="3 5">
    <name type="scientific">Neospora caninum (strain Liverpool)</name>
    <dbReference type="NCBI Taxonomy" id="572307"/>
    <lineage>
        <taxon>Eukaryota</taxon>
        <taxon>Sar</taxon>
        <taxon>Alveolata</taxon>
        <taxon>Apicomplexa</taxon>
        <taxon>Conoidasida</taxon>
        <taxon>Coccidia</taxon>
        <taxon>Eucoccidiorida</taxon>
        <taxon>Eimeriorina</taxon>
        <taxon>Sarcocystidae</taxon>
        <taxon>Neospora</taxon>
    </lineage>
</organism>
<dbReference type="EMBL" id="LN714486">
    <property type="protein sequence ID" value="CEL69998.1"/>
    <property type="molecule type" value="Genomic_DNA"/>
</dbReference>
<reference evidence="3" key="2">
    <citation type="submission" date="2011-03" db="EMBL/GenBank/DDBJ databases">
        <title>Comparative genomics and transcriptomics of Neospora caninum and Toxoplasma gondii.</title>
        <authorList>
            <person name="Reid A.J."/>
            <person name="Sohal A."/>
            <person name="Harris D."/>
            <person name="Quail M."/>
            <person name="Sanders M."/>
            <person name="Berriman M."/>
            <person name="Wastling J.M."/>
            <person name="Pain A."/>
        </authorList>
    </citation>
    <scope>NUCLEOTIDE SEQUENCE</scope>
    <source>
        <strain evidence="3">Liverpool</strain>
    </source>
</reference>
<dbReference type="RefSeq" id="XP_003885296.1">
    <property type="nucleotide sequence ID" value="XM_003885247.1"/>
</dbReference>
<accession>F0VNH2</accession>
<evidence type="ECO:0000313" key="5">
    <source>
        <dbReference type="Proteomes" id="UP000007494"/>
    </source>
</evidence>
<feature type="region of interest" description="Disordered" evidence="1">
    <location>
        <begin position="36"/>
        <end position="77"/>
    </location>
</feature>
<dbReference type="OMA" id="KEHFLYL"/>
<dbReference type="AlphaFoldDB" id="F0VNH2"/>
<dbReference type="PROSITE" id="PS51257">
    <property type="entry name" value="PROKAR_LIPOPROTEIN"/>
    <property type="match status" value="1"/>
</dbReference>
<evidence type="ECO:0000313" key="3">
    <source>
        <dbReference type="EMBL" id="CBZ55268.1"/>
    </source>
</evidence>
<evidence type="ECO:0000313" key="4">
    <source>
        <dbReference type="EMBL" id="CEL69998.1"/>
    </source>
</evidence>
<dbReference type="VEuPathDB" id="ToxoDB:NCLIV_056920"/>
<name>F0VNH2_NEOCL</name>
<reference evidence="5" key="3">
    <citation type="journal article" date="2012" name="PLoS Pathog.">
        <title>Comparative genomics of the apicomplexan parasites Toxoplasma gondii and Neospora caninum: Coccidia differing in host range and transmission strategy.</title>
        <authorList>
            <person name="Reid A.J."/>
            <person name="Vermont S.J."/>
            <person name="Cotton J.A."/>
            <person name="Harris D."/>
            <person name="Hill-Cawthorne G.A."/>
            <person name="Konen-Waisman S."/>
            <person name="Latham S.M."/>
            <person name="Mourier T."/>
            <person name="Norton R."/>
            <person name="Quail M.A."/>
            <person name="Sanders M."/>
            <person name="Shanmugam D."/>
            <person name="Sohal A."/>
            <person name="Wasmuth J.D."/>
            <person name="Brunk B."/>
            <person name="Grigg M.E."/>
            <person name="Howard J.C."/>
            <person name="Parkinson J."/>
            <person name="Roos D.S."/>
            <person name="Trees A.J."/>
            <person name="Berriman M."/>
            <person name="Pain A."/>
            <person name="Wastling J.M."/>
        </authorList>
    </citation>
    <scope>NUCLEOTIDE SEQUENCE [LARGE SCALE GENOMIC DNA]</scope>
    <source>
        <strain evidence="5">Liverpool</strain>
    </source>
</reference>
<dbReference type="eggNOG" id="ENOG502TM9B">
    <property type="taxonomic scope" value="Eukaryota"/>
</dbReference>
<keyword evidence="5" id="KW-1185">Reference proteome</keyword>
<gene>
    <name evidence="4" type="ORF">BN1204_056920</name>
    <name evidence="3" type="ORF">NCLIV_056920</name>
</gene>
<dbReference type="Proteomes" id="UP000007494">
    <property type="component" value="Chromosome XI"/>
</dbReference>
<dbReference type="GeneID" id="13440681"/>
<dbReference type="OrthoDB" id="10308854at2759"/>
<reference evidence="3" key="1">
    <citation type="submission" date="2011-02" db="EMBL/GenBank/DDBJ databases">
        <authorList>
            <person name="Aslett M."/>
        </authorList>
    </citation>
    <scope>NUCLEOTIDE SEQUENCE</scope>
    <source>
        <strain evidence="3">Liverpool</strain>
    </source>
</reference>
<protein>
    <submittedName>
        <fullName evidence="3">Uncharacterized protein</fullName>
    </submittedName>
</protein>
<sequence length="157" mass="17836">MRAFCMIGFPLLWASNCLSSGCAQRLDPYLREIVPPLPTSRQPSPFDRARQRLDNPTPPSSSARPSPGRLQRLSVPDNLGSMNEIEARVPLADGASWFRSRFYMKYPSVLPYTRRSLPKEHFLYLPTEDSTAPEQPGDTVMDATVSRPFNRTTWHLQ</sequence>
<evidence type="ECO:0000256" key="1">
    <source>
        <dbReference type="SAM" id="MobiDB-lite"/>
    </source>
</evidence>
<reference evidence="4" key="4">
    <citation type="journal article" date="2015" name="PLoS ONE">
        <title>Comprehensive Evaluation of Toxoplasma gondii VEG and Neospora caninum LIV Genomes with Tachyzoite Stage Transcriptome and Proteome Defines Novel Transcript Features.</title>
        <authorList>
            <person name="Ramaprasad A."/>
            <person name="Mourier T."/>
            <person name="Naeem R."/>
            <person name="Malas T.B."/>
            <person name="Moussa E."/>
            <person name="Panigrahi A."/>
            <person name="Vermont S.J."/>
            <person name="Otto T.D."/>
            <person name="Wastling J."/>
            <person name="Pain A."/>
        </authorList>
    </citation>
    <scope>NUCLEOTIDE SEQUENCE</scope>
    <source>
        <strain evidence="4">Liverpool</strain>
    </source>
</reference>
<dbReference type="InParanoid" id="F0VNH2"/>
<evidence type="ECO:0000256" key="2">
    <source>
        <dbReference type="SAM" id="SignalP"/>
    </source>
</evidence>
<keyword evidence="2" id="KW-0732">Signal</keyword>
<proteinExistence type="predicted"/>
<feature type="signal peptide" evidence="2">
    <location>
        <begin position="1"/>
        <end position="23"/>
    </location>
</feature>
<dbReference type="EMBL" id="FR823392">
    <property type="protein sequence ID" value="CBZ55268.1"/>
    <property type="molecule type" value="Genomic_DNA"/>
</dbReference>
<feature type="chain" id="PRO_5007655227" evidence="2">
    <location>
        <begin position="24"/>
        <end position="157"/>
    </location>
</feature>